<dbReference type="InterPro" id="IPR036291">
    <property type="entry name" value="NAD(P)-bd_dom_sf"/>
</dbReference>
<dbReference type="AlphaFoldDB" id="A0A3N0I3T4"/>
<evidence type="ECO:0000256" key="3">
    <source>
        <dbReference type="ARBA" id="ARBA00022563"/>
    </source>
</evidence>
<dbReference type="Pfam" id="PF00763">
    <property type="entry name" value="THF_DHG_CYH"/>
    <property type="match status" value="1"/>
</dbReference>
<keyword evidence="5 12" id="KW-0658">Purine biosynthesis</keyword>
<dbReference type="SUPFAM" id="SSF53223">
    <property type="entry name" value="Aminoacid dehydrogenase-like, N-terminal domain"/>
    <property type="match status" value="1"/>
</dbReference>
<dbReference type="PROSITE" id="PS00766">
    <property type="entry name" value="THF_DHG_CYH_1"/>
    <property type="match status" value="1"/>
</dbReference>
<protein>
    <recommendedName>
        <fullName evidence="12">Bifunctional protein FolD</fullName>
    </recommendedName>
    <domain>
        <recommendedName>
            <fullName evidence="12">Methylenetetrahydrofolate dehydrogenase</fullName>
            <ecNumber evidence="12">1.5.1.5</ecNumber>
        </recommendedName>
    </domain>
    <domain>
        <recommendedName>
            <fullName evidence="12">Methenyltetrahydrofolate cyclohydrolase</fullName>
            <ecNumber evidence="12">3.5.4.9</ecNumber>
        </recommendedName>
    </domain>
</protein>
<reference evidence="15 16" key="1">
    <citation type="submission" date="2018-11" db="EMBL/GenBank/DDBJ databases">
        <title>Clostridium sp. nov., a member of the family Erysipelotrichaceae isolated from pig faeces.</title>
        <authorList>
            <person name="Chang Y.-H."/>
        </authorList>
    </citation>
    <scope>NUCLEOTIDE SEQUENCE [LARGE SCALE GENOMIC DNA]</scope>
    <source>
        <strain evidence="15 16">YH-panp20</strain>
    </source>
</reference>
<evidence type="ECO:0000256" key="8">
    <source>
        <dbReference type="ARBA" id="ARBA00023002"/>
    </source>
</evidence>
<dbReference type="GO" id="GO:0035999">
    <property type="term" value="P:tetrahydrofolate interconversion"/>
    <property type="evidence" value="ECO:0007669"/>
    <property type="project" value="UniProtKB-UniRule"/>
</dbReference>
<proteinExistence type="inferred from homology"/>
<dbReference type="GO" id="GO:0005829">
    <property type="term" value="C:cytosol"/>
    <property type="evidence" value="ECO:0007669"/>
    <property type="project" value="TreeGrafter"/>
</dbReference>
<dbReference type="CDD" id="cd01080">
    <property type="entry name" value="NAD_bind_m-THF_DH_Cyclohyd"/>
    <property type="match status" value="1"/>
</dbReference>
<dbReference type="OrthoDB" id="9803580at2"/>
<comment type="function">
    <text evidence="12">Catalyzes the oxidation of 5,10-methylenetetrahydrofolate to 5,10-methenyltetrahydrofolate and then the hydrolysis of 5,10-methenyltetrahydrofolate to 10-formyltetrahydrofolate.</text>
</comment>
<evidence type="ECO:0000256" key="12">
    <source>
        <dbReference type="HAMAP-Rule" id="MF_01576"/>
    </source>
</evidence>
<keyword evidence="16" id="KW-1185">Reference proteome</keyword>
<dbReference type="SUPFAM" id="SSF51735">
    <property type="entry name" value="NAD(P)-binding Rossmann-fold domains"/>
    <property type="match status" value="1"/>
</dbReference>
<evidence type="ECO:0000259" key="13">
    <source>
        <dbReference type="Pfam" id="PF00763"/>
    </source>
</evidence>
<comment type="pathway">
    <text evidence="1 12">One-carbon metabolism; tetrahydrofolate interconversion.</text>
</comment>
<keyword evidence="11 12" id="KW-0511">Multifunctional enzyme</keyword>
<feature type="binding site" evidence="12">
    <location>
        <position position="231"/>
    </location>
    <ligand>
        <name>NADP(+)</name>
        <dbReference type="ChEBI" id="CHEBI:58349"/>
    </ligand>
</feature>
<comment type="catalytic activity">
    <reaction evidence="12">
        <text>(6R)-5,10-methylene-5,6,7,8-tetrahydrofolate + NADP(+) = (6R)-5,10-methenyltetrahydrofolate + NADPH</text>
        <dbReference type="Rhea" id="RHEA:22812"/>
        <dbReference type="ChEBI" id="CHEBI:15636"/>
        <dbReference type="ChEBI" id="CHEBI:57455"/>
        <dbReference type="ChEBI" id="CHEBI:57783"/>
        <dbReference type="ChEBI" id="CHEBI:58349"/>
        <dbReference type="EC" id="1.5.1.5"/>
    </reaction>
</comment>
<dbReference type="GO" id="GO:0004488">
    <property type="term" value="F:methylenetetrahydrofolate dehydrogenase (NADP+) activity"/>
    <property type="evidence" value="ECO:0007669"/>
    <property type="project" value="UniProtKB-UniRule"/>
</dbReference>
<feature type="domain" description="Tetrahydrofolate dehydrogenase/cyclohydrolase NAD(P)-binding" evidence="14">
    <location>
        <begin position="138"/>
        <end position="281"/>
    </location>
</feature>
<evidence type="ECO:0000256" key="2">
    <source>
        <dbReference type="ARBA" id="ARBA00011738"/>
    </source>
</evidence>
<comment type="caution">
    <text evidence="15">The sequence shown here is derived from an EMBL/GenBank/DDBJ whole genome shotgun (WGS) entry which is preliminary data.</text>
</comment>
<gene>
    <name evidence="12 15" type="primary">folD</name>
    <name evidence="15" type="ORF">EDX97_01375</name>
</gene>
<evidence type="ECO:0000256" key="4">
    <source>
        <dbReference type="ARBA" id="ARBA00022605"/>
    </source>
</evidence>
<dbReference type="PROSITE" id="PS00767">
    <property type="entry name" value="THF_DHG_CYH_2"/>
    <property type="match status" value="1"/>
</dbReference>
<dbReference type="EC" id="3.5.4.9" evidence="12"/>
<keyword evidence="9 12" id="KW-0368">Histidine biosynthesis</keyword>
<keyword evidence="10 12" id="KW-0486">Methionine biosynthesis</keyword>
<dbReference type="RefSeq" id="WP_128519412.1">
    <property type="nucleotide sequence ID" value="NZ_JALFCT010000023.1"/>
</dbReference>
<name>A0A3N0I3T4_9FIRM</name>
<dbReference type="EMBL" id="RJQC01000001">
    <property type="protein sequence ID" value="RNM31246.1"/>
    <property type="molecule type" value="Genomic_DNA"/>
</dbReference>
<dbReference type="PANTHER" id="PTHR48099">
    <property type="entry name" value="C-1-TETRAHYDROFOLATE SYNTHASE, CYTOPLASMIC-RELATED"/>
    <property type="match status" value="1"/>
</dbReference>
<dbReference type="PRINTS" id="PR00085">
    <property type="entry name" value="THFDHDRGNASE"/>
</dbReference>
<evidence type="ECO:0000256" key="9">
    <source>
        <dbReference type="ARBA" id="ARBA00023102"/>
    </source>
</evidence>
<keyword evidence="7 12" id="KW-0521">NADP</keyword>
<organism evidence="15 16">
    <name type="scientific">Absicoccus porci</name>
    <dbReference type="NCBI Taxonomy" id="2486576"/>
    <lineage>
        <taxon>Bacteria</taxon>
        <taxon>Bacillati</taxon>
        <taxon>Bacillota</taxon>
        <taxon>Erysipelotrichia</taxon>
        <taxon>Erysipelotrichales</taxon>
        <taxon>Erysipelotrichaceae</taxon>
        <taxon>Absicoccus</taxon>
    </lineage>
</organism>
<dbReference type="GO" id="GO:0009086">
    <property type="term" value="P:methionine biosynthetic process"/>
    <property type="evidence" value="ECO:0007669"/>
    <property type="project" value="UniProtKB-KW"/>
</dbReference>
<accession>A0A3N0I3T4</accession>
<evidence type="ECO:0000313" key="16">
    <source>
        <dbReference type="Proteomes" id="UP000276568"/>
    </source>
</evidence>
<evidence type="ECO:0000259" key="14">
    <source>
        <dbReference type="Pfam" id="PF02882"/>
    </source>
</evidence>
<dbReference type="Gene3D" id="3.40.50.720">
    <property type="entry name" value="NAD(P)-binding Rossmann-like Domain"/>
    <property type="match status" value="1"/>
</dbReference>
<evidence type="ECO:0000256" key="6">
    <source>
        <dbReference type="ARBA" id="ARBA00022801"/>
    </source>
</evidence>
<dbReference type="HAMAP" id="MF_01576">
    <property type="entry name" value="THF_DHG_CYH"/>
    <property type="match status" value="1"/>
</dbReference>
<comment type="catalytic activity">
    <reaction evidence="12">
        <text>(6R)-5,10-methenyltetrahydrofolate + H2O = (6R)-10-formyltetrahydrofolate + H(+)</text>
        <dbReference type="Rhea" id="RHEA:23700"/>
        <dbReference type="ChEBI" id="CHEBI:15377"/>
        <dbReference type="ChEBI" id="CHEBI:15378"/>
        <dbReference type="ChEBI" id="CHEBI:57455"/>
        <dbReference type="ChEBI" id="CHEBI:195366"/>
        <dbReference type="EC" id="3.5.4.9"/>
    </reaction>
</comment>
<dbReference type="GO" id="GO:0006164">
    <property type="term" value="P:purine nucleotide biosynthetic process"/>
    <property type="evidence" value="ECO:0007669"/>
    <property type="project" value="UniProtKB-KW"/>
</dbReference>
<comment type="subunit">
    <text evidence="2 12">Homodimer.</text>
</comment>
<evidence type="ECO:0000256" key="7">
    <source>
        <dbReference type="ARBA" id="ARBA00022857"/>
    </source>
</evidence>
<evidence type="ECO:0000313" key="15">
    <source>
        <dbReference type="EMBL" id="RNM31246.1"/>
    </source>
</evidence>
<dbReference type="InterPro" id="IPR046346">
    <property type="entry name" value="Aminoacid_DH-like_N_sf"/>
</dbReference>
<keyword evidence="4 12" id="KW-0028">Amino-acid biosynthesis</keyword>
<dbReference type="UniPathway" id="UPA00193"/>
<keyword evidence="6 12" id="KW-0378">Hydrolase</keyword>
<comment type="similarity">
    <text evidence="12">Belongs to the tetrahydrofolate dehydrogenase/cyclohydrolase family.</text>
</comment>
<dbReference type="Pfam" id="PF02882">
    <property type="entry name" value="THF_DHG_CYH_C"/>
    <property type="match status" value="1"/>
</dbReference>
<dbReference type="InterPro" id="IPR020631">
    <property type="entry name" value="THF_DH/CycHdrlase_NAD-bd_dom"/>
</dbReference>
<dbReference type="Proteomes" id="UP000276568">
    <property type="component" value="Unassembled WGS sequence"/>
</dbReference>
<feature type="binding site" evidence="12">
    <location>
        <begin position="165"/>
        <end position="167"/>
    </location>
    <ligand>
        <name>NADP(+)</name>
        <dbReference type="ChEBI" id="CHEBI:58349"/>
    </ligand>
</feature>
<evidence type="ECO:0000256" key="10">
    <source>
        <dbReference type="ARBA" id="ARBA00023167"/>
    </source>
</evidence>
<dbReference type="InterPro" id="IPR000672">
    <property type="entry name" value="THF_DH/CycHdrlase"/>
</dbReference>
<dbReference type="Gene3D" id="3.40.50.10860">
    <property type="entry name" value="Leucine Dehydrogenase, chain A, domain 1"/>
    <property type="match status" value="1"/>
</dbReference>
<evidence type="ECO:0000256" key="5">
    <source>
        <dbReference type="ARBA" id="ARBA00022755"/>
    </source>
</evidence>
<keyword evidence="8 12" id="KW-0560">Oxidoreductase</keyword>
<evidence type="ECO:0000256" key="1">
    <source>
        <dbReference type="ARBA" id="ARBA00004777"/>
    </source>
</evidence>
<keyword evidence="3 12" id="KW-0554">One-carbon metabolism</keyword>
<dbReference type="InterPro" id="IPR020867">
    <property type="entry name" value="THF_DH/CycHdrlase_CS"/>
</dbReference>
<dbReference type="EC" id="1.5.1.5" evidence="12"/>
<dbReference type="PANTHER" id="PTHR48099:SF5">
    <property type="entry name" value="C-1-TETRAHYDROFOLATE SYNTHASE, CYTOPLASMIC"/>
    <property type="match status" value="1"/>
</dbReference>
<feature type="domain" description="Tetrahydrofolate dehydrogenase/cyclohydrolase catalytic" evidence="13">
    <location>
        <begin position="5"/>
        <end position="119"/>
    </location>
</feature>
<sequence length="284" mass="30470">MKTIWGNELANEVKDTIRSEVDQIKAEGKRLPVLAVVLVGDNPASQSYVRSKANACINVGMENRTITLDGNISQEELLDTVKKLNADEKVDGILVQLPLPKHLDADSVIMAIDPSKDVDGLHPVNAGNLLTGRPGFVPCTPKGIMYMLKSVGLENLAGKRAVVCGRSNLVGKPVALLLQNQNATVTIVHSKTPDIESICSQADILVVAMGRPKMVTSSWVKEGAVVIDVGINRMENGKLCGDVDFDDVKDKVAAISPVPKGVGPMTVCMLLSNTLEAYRNHERG</sequence>
<dbReference type="FunFam" id="3.40.50.720:FF:000006">
    <property type="entry name" value="Bifunctional protein FolD"/>
    <property type="match status" value="1"/>
</dbReference>
<comment type="caution">
    <text evidence="12">Lacks conserved residue(s) required for the propagation of feature annotation.</text>
</comment>
<dbReference type="NCBIfam" id="NF010783">
    <property type="entry name" value="PRK14186.1"/>
    <property type="match status" value="1"/>
</dbReference>
<dbReference type="FunFam" id="3.40.50.10860:FF:000005">
    <property type="entry name" value="C-1-tetrahydrofolate synthase, cytoplasmic, putative"/>
    <property type="match status" value="1"/>
</dbReference>
<dbReference type="InterPro" id="IPR020630">
    <property type="entry name" value="THF_DH/CycHdrlase_cat_dom"/>
</dbReference>
<dbReference type="GO" id="GO:0000105">
    <property type="term" value="P:L-histidine biosynthetic process"/>
    <property type="evidence" value="ECO:0007669"/>
    <property type="project" value="UniProtKB-KW"/>
</dbReference>
<dbReference type="GO" id="GO:0004477">
    <property type="term" value="F:methenyltetrahydrofolate cyclohydrolase activity"/>
    <property type="evidence" value="ECO:0007669"/>
    <property type="project" value="UniProtKB-UniRule"/>
</dbReference>
<evidence type="ECO:0000256" key="11">
    <source>
        <dbReference type="ARBA" id="ARBA00023268"/>
    </source>
</evidence>